<keyword evidence="6" id="KW-1185">Reference proteome</keyword>
<evidence type="ECO:0000256" key="4">
    <source>
        <dbReference type="ARBA" id="ARBA00038314"/>
    </source>
</evidence>
<dbReference type="PANTHER" id="PTHR35897:SF1">
    <property type="entry name" value="METHYLTRANSFERASE AUSD"/>
    <property type="match status" value="1"/>
</dbReference>
<dbReference type="PANTHER" id="PTHR35897">
    <property type="entry name" value="METHYLTRANSFERASE AUSD"/>
    <property type="match status" value="1"/>
</dbReference>
<comment type="pathway">
    <text evidence="1">Secondary metabolite biosynthesis.</text>
</comment>
<evidence type="ECO:0000313" key="6">
    <source>
        <dbReference type="Proteomes" id="UP000724874"/>
    </source>
</evidence>
<dbReference type="EMBL" id="JADNYJ010000044">
    <property type="protein sequence ID" value="KAF8901038.1"/>
    <property type="molecule type" value="Genomic_DNA"/>
</dbReference>
<evidence type="ECO:0000313" key="5">
    <source>
        <dbReference type="EMBL" id="KAF8901038.1"/>
    </source>
</evidence>
<reference evidence="5" key="1">
    <citation type="submission" date="2020-11" db="EMBL/GenBank/DDBJ databases">
        <authorList>
            <consortium name="DOE Joint Genome Institute"/>
            <person name="Ahrendt S."/>
            <person name="Riley R."/>
            <person name="Andreopoulos W."/>
            <person name="LaButti K."/>
            <person name="Pangilinan J."/>
            <person name="Ruiz-duenas F.J."/>
            <person name="Barrasa J.M."/>
            <person name="Sanchez-Garcia M."/>
            <person name="Camarero S."/>
            <person name="Miyauchi S."/>
            <person name="Serrano A."/>
            <person name="Linde D."/>
            <person name="Babiker R."/>
            <person name="Drula E."/>
            <person name="Ayuso-Fernandez I."/>
            <person name="Pacheco R."/>
            <person name="Padilla G."/>
            <person name="Ferreira P."/>
            <person name="Barriuso J."/>
            <person name="Kellner H."/>
            <person name="Castanera R."/>
            <person name="Alfaro M."/>
            <person name="Ramirez L."/>
            <person name="Pisabarro A.G."/>
            <person name="Kuo A."/>
            <person name="Tritt A."/>
            <person name="Lipzen A."/>
            <person name="He G."/>
            <person name="Yan M."/>
            <person name="Ng V."/>
            <person name="Cullen D."/>
            <person name="Martin F."/>
            <person name="Rosso M.-N."/>
            <person name="Henrissat B."/>
            <person name="Hibbett D."/>
            <person name="Martinez A.T."/>
            <person name="Grigoriev I.V."/>
        </authorList>
    </citation>
    <scope>NUCLEOTIDE SEQUENCE</scope>
    <source>
        <strain evidence="5">AH 44721</strain>
    </source>
</reference>
<keyword evidence="2" id="KW-0808">Transferase</keyword>
<organism evidence="5 6">
    <name type="scientific">Gymnopilus junonius</name>
    <name type="common">Spectacular rustgill mushroom</name>
    <name type="synonym">Gymnopilus spectabilis subsp. junonius</name>
    <dbReference type="NCBI Taxonomy" id="109634"/>
    <lineage>
        <taxon>Eukaryota</taxon>
        <taxon>Fungi</taxon>
        <taxon>Dikarya</taxon>
        <taxon>Basidiomycota</taxon>
        <taxon>Agaricomycotina</taxon>
        <taxon>Agaricomycetes</taxon>
        <taxon>Agaricomycetidae</taxon>
        <taxon>Agaricales</taxon>
        <taxon>Agaricineae</taxon>
        <taxon>Hymenogastraceae</taxon>
        <taxon>Gymnopilus</taxon>
    </lineage>
</organism>
<name>A0A9P5NN99_GYMJU</name>
<dbReference type="GO" id="GO:0016740">
    <property type="term" value="F:transferase activity"/>
    <property type="evidence" value="ECO:0007669"/>
    <property type="project" value="UniProtKB-KW"/>
</dbReference>
<accession>A0A9P5NN99</accession>
<evidence type="ECO:0008006" key="7">
    <source>
        <dbReference type="Google" id="ProtNLM"/>
    </source>
</evidence>
<evidence type="ECO:0000256" key="3">
    <source>
        <dbReference type="ARBA" id="ARBA00022691"/>
    </source>
</evidence>
<evidence type="ECO:0000256" key="1">
    <source>
        <dbReference type="ARBA" id="ARBA00005179"/>
    </source>
</evidence>
<evidence type="ECO:0000256" key="2">
    <source>
        <dbReference type="ARBA" id="ARBA00022679"/>
    </source>
</evidence>
<gene>
    <name evidence="5" type="ORF">CPB84DRAFT_996751</name>
</gene>
<comment type="caution">
    <text evidence="5">The sequence shown here is derived from an EMBL/GenBank/DDBJ whole genome shotgun (WGS) entry which is preliminary data.</text>
</comment>
<sequence length="295" mass="33697">MSSIKPELDPSLYVLHPDETEFFQQLTGIKDEEELKQHILNVQAKAYAIYGYPCIRCFGFMRMKISRLPGYHKALKLLQERHNPILLDIGCCFGNDSRKAVVDGWPVDKVLASDLRQGFWDYGHELFKSTPATFPAAFIAGDIFEPTMLAPASTWTEIPTSTSVSPDLSSLTSLTPLRNQISAIHASSFFHLFDEERQLELAKRLTSLLVLEKGSVIFGQHGSRPEKGFRKRRGAPEEKGMFCHSPETWKHLWMQEVFGVGQKVQVKVNTELIEWKSRMENGTVWVMNWFVEMSK</sequence>
<dbReference type="SUPFAM" id="SSF53335">
    <property type="entry name" value="S-adenosyl-L-methionine-dependent methyltransferases"/>
    <property type="match status" value="1"/>
</dbReference>
<dbReference type="Gene3D" id="3.40.50.150">
    <property type="entry name" value="Vaccinia Virus protein VP39"/>
    <property type="match status" value="1"/>
</dbReference>
<dbReference type="InterPro" id="IPR029063">
    <property type="entry name" value="SAM-dependent_MTases_sf"/>
</dbReference>
<keyword evidence="3" id="KW-0949">S-adenosyl-L-methionine</keyword>
<proteinExistence type="inferred from homology"/>
<dbReference type="OrthoDB" id="2094832at2759"/>
<dbReference type="Proteomes" id="UP000724874">
    <property type="component" value="Unassembled WGS sequence"/>
</dbReference>
<dbReference type="AlphaFoldDB" id="A0A9P5NN99"/>
<dbReference type="InterPro" id="IPR051654">
    <property type="entry name" value="Meroterpenoid_MTases"/>
</dbReference>
<protein>
    <recommendedName>
        <fullName evidence="7">Methyltransferase ausD</fullName>
    </recommendedName>
</protein>
<comment type="similarity">
    <text evidence="4">Belongs to the class I-like SAM-binding methyltransferase superfamily.</text>
</comment>